<proteinExistence type="inferred from homology"/>
<dbReference type="InterPro" id="IPR013328">
    <property type="entry name" value="6PGD_dom2"/>
</dbReference>
<feature type="active site" description="Proton acceptor" evidence="9">
    <location>
        <position position="196"/>
    </location>
</feature>
<comment type="catalytic activity">
    <reaction evidence="9">
        <text>sn-glycerol 3-phosphate + NAD(+) = dihydroxyacetone phosphate + NADH + H(+)</text>
        <dbReference type="Rhea" id="RHEA:11092"/>
        <dbReference type="ChEBI" id="CHEBI:15378"/>
        <dbReference type="ChEBI" id="CHEBI:57540"/>
        <dbReference type="ChEBI" id="CHEBI:57597"/>
        <dbReference type="ChEBI" id="CHEBI:57642"/>
        <dbReference type="ChEBI" id="CHEBI:57945"/>
        <dbReference type="EC" id="1.1.1.94"/>
    </reaction>
</comment>
<keyword evidence="9" id="KW-0547">Nucleotide-binding</keyword>
<dbReference type="SUPFAM" id="SSF51735">
    <property type="entry name" value="NAD(P)-binding Rossmann-fold domains"/>
    <property type="match status" value="1"/>
</dbReference>
<keyword evidence="2 9" id="KW-0444">Lipid biosynthesis</keyword>
<keyword evidence="15" id="KW-1185">Reference proteome</keyword>
<evidence type="ECO:0000256" key="6">
    <source>
        <dbReference type="ARBA" id="ARBA00023098"/>
    </source>
</evidence>
<feature type="binding site" evidence="9">
    <location>
        <position position="249"/>
    </location>
    <ligand>
        <name>sn-glycerol 3-phosphate</name>
        <dbReference type="ChEBI" id="CHEBI:57597"/>
    </ligand>
</feature>
<dbReference type="Pfam" id="PF01210">
    <property type="entry name" value="NAD_Gly3P_dh_N"/>
    <property type="match status" value="1"/>
</dbReference>
<feature type="binding site" evidence="9">
    <location>
        <position position="36"/>
    </location>
    <ligand>
        <name>NADPH</name>
        <dbReference type="ChEBI" id="CHEBI:57783"/>
    </ligand>
</feature>
<feature type="binding site" evidence="9">
    <location>
        <position position="143"/>
    </location>
    <ligand>
        <name>sn-glycerol 3-phosphate</name>
        <dbReference type="ChEBI" id="CHEBI:57597"/>
    </ligand>
</feature>
<accession>A0ABZ2CID3</accession>
<dbReference type="SUPFAM" id="SSF48179">
    <property type="entry name" value="6-phosphogluconate dehydrogenase C-terminal domain-like"/>
    <property type="match status" value="1"/>
</dbReference>
<evidence type="ECO:0000256" key="8">
    <source>
        <dbReference type="ARBA" id="ARBA00023264"/>
    </source>
</evidence>
<dbReference type="Proteomes" id="UP001357223">
    <property type="component" value="Chromosome"/>
</dbReference>
<dbReference type="GO" id="GO:0047952">
    <property type="term" value="F:glycerol-3-phosphate dehydrogenase [NAD(P)+] activity"/>
    <property type="evidence" value="ECO:0007669"/>
    <property type="project" value="UniProtKB-EC"/>
</dbReference>
<reference evidence="14 15" key="1">
    <citation type="submission" date="2023-10" db="EMBL/GenBank/DDBJ databases">
        <title>Niallia locisalis sp.nov. isolated from a salt pond sample.</title>
        <authorList>
            <person name="Li X.-J."/>
            <person name="Dong L."/>
        </authorList>
    </citation>
    <scope>NUCLEOTIDE SEQUENCE [LARGE SCALE GENOMIC DNA]</scope>
    <source>
        <strain evidence="14 15">DSM 29761</strain>
    </source>
</reference>
<sequence length="352" mass="38568">MQRIHEKVAVIGAGSWGTALAMVLADNGHEVRLWGHKPNQIEEINTLHTNKKYLPEVVLQDSIVGYFSLKEVLFGIKIMVLAVPTKAVREVLRNIREIRSEPLTIVHVSKGIEPDTLLRISEMIEEEMPQHLIKHIVVLSGPSHAEEVSVRQPTTVTVSSKDIEAAEQIQDLFINQHFRVYTNPDIIGVEIGGALKNIIALAAGISDGLGYGDNAKAALMTRGLAEISRLGTKMGASPLTFSGLTGIGDLIVTCTSVHSRNWRAGNLLGKGNNLQEVLDNMGMVVEGVRTTKAAWQLAQKYEVKMPITNALYDVLFNSVDAKDAVDALMARVRTHEMEDLTNVLVGRSQDES</sequence>
<feature type="binding site" evidence="9">
    <location>
        <position position="284"/>
    </location>
    <ligand>
        <name>NADPH</name>
        <dbReference type="ChEBI" id="CHEBI:57783"/>
    </ligand>
</feature>
<dbReference type="NCBIfam" id="NF000942">
    <property type="entry name" value="PRK00094.1-4"/>
    <property type="match status" value="1"/>
</dbReference>
<evidence type="ECO:0000256" key="3">
    <source>
        <dbReference type="ARBA" id="ARBA00022857"/>
    </source>
</evidence>
<comment type="similarity">
    <text evidence="1 9 10">Belongs to the NAD-dependent glycerol-3-phosphate dehydrogenase family.</text>
</comment>
<comment type="subcellular location">
    <subcellularLocation>
        <location evidence="9">Cytoplasm</location>
    </subcellularLocation>
</comment>
<feature type="binding site" evidence="9">
    <location>
        <position position="37"/>
    </location>
    <ligand>
        <name>NADPH</name>
        <dbReference type="ChEBI" id="CHEBI:57783"/>
    </ligand>
</feature>
<evidence type="ECO:0000256" key="11">
    <source>
        <dbReference type="RuleBase" id="RU000439"/>
    </source>
</evidence>
<feature type="binding site" evidence="9">
    <location>
        <position position="110"/>
    </location>
    <ligand>
        <name>sn-glycerol 3-phosphate</name>
        <dbReference type="ChEBI" id="CHEBI:57597"/>
    </ligand>
</feature>
<evidence type="ECO:0000256" key="10">
    <source>
        <dbReference type="RuleBase" id="RU000437"/>
    </source>
</evidence>
<keyword evidence="5 9" id="KW-0520">NAD</keyword>
<feature type="binding site" evidence="9">
    <location>
        <position position="141"/>
    </location>
    <ligand>
        <name>sn-glycerol 3-phosphate</name>
        <dbReference type="ChEBI" id="CHEBI:57597"/>
    </ligand>
</feature>
<comment type="pathway">
    <text evidence="9">Membrane lipid metabolism; glycerophospholipid metabolism.</text>
</comment>
<dbReference type="InterPro" id="IPR006168">
    <property type="entry name" value="G3P_DH_NAD-dep"/>
</dbReference>
<feature type="binding site" evidence="9">
    <location>
        <position position="110"/>
    </location>
    <ligand>
        <name>NADPH</name>
        <dbReference type="ChEBI" id="CHEBI:57783"/>
    </ligand>
</feature>
<feature type="binding site" evidence="9">
    <location>
        <position position="15"/>
    </location>
    <ligand>
        <name>NADPH</name>
        <dbReference type="ChEBI" id="CHEBI:57783"/>
    </ligand>
</feature>
<dbReference type="NCBIfam" id="NF000941">
    <property type="entry name" value="PRK00094.1-3"/>
    <property type="match status" value="1"/>
</dbReference>
<keyword evidence="9" id="KW-0963">Cytoplasm</keyword>
<protein>
    <recommendedName>
        <fullName evidence="9">Glycerol-3-phosphate dehydrogenase [NAD(P)+]</fullName>
        <ecNumber evidence="9">1.1.1.94</ecNumber>
    </recommendedName>
    <alternativeName>
        <fullName evidence="9">NAD(P)(+)-dependent glycerol-3-phosphate dehydrogenase</fullName>
    </alternativeName>
    <alternativeName>
        <fullName evidence="9">NAD(P)H-dependent dihydroxyacetone-phosphate reductase</fullName>
    </alternativeName>
</protein>
<dbReference type="PANTHER" id="PTHR11728">
    <property type="entry name" value="GLYCEROL-3-PHOSPHATE DEHYDROGENASE"/>
    <property type="match status" value="1"/>
</dbReference>
<dbReference type="InterPro" id="IPR008927">
    <property type="entry name" value="6-PGluconate_DH-like_C_sf"/>
</dbReference>
<evidence type="ECO:0000256" key="2">
    <source>
        <dbReference type="ARBA" id="ARBA00022516"/>
    </source>
</evidence>
<dbReference type="PRINTS" id="PR00077">
    <property type="entry name" value="GPDHDRGNASE"/>
</dbReference>
<organism evidence="14 15">
    <name type="scientific">Niallia oryzisoli</name>
    <dbReference type="NCBI Taxonomy" id="1737571"/>
    <lineage>
        <taxon>Bacteria</taxon>
        <taxon>Bacillati</taxon>
        <taxon>Bacillota</taxon>
        <taxon>Bacilli</taxon>
        <taxon>Bacillales</taxon>
        <taxon>Bacillaceae</taxon>
        <taxon>Niallia</taxon>
    </lineage>
</organism>
<evidence type="ECO:0000313" key="14">
    <source>
        <dbReference type="EMBL" id="WVX82891.1"/>
    </source>
</evidence>
<evidence type="ECO:0000256" key="9">
    <source>
        <dbReference type="HAMAP-Rule" id="MF_00394"/>
    </source>
</evidence>
<dbReference type="PIRSF" id="PIRSF000114">
    <property type="entry name" value="Glycerol-3-P_dh"/>
    <property type="match status" value="1"/>
</dbReference>
<keyword evidence="3 9" id="KW-0521">NADP</keyword>
<dbReference type="InterPro" id="IPR006109">
    <property type="entry name" value="G3P_DH_NAD-dep_C"/>
</dbReference>
<keyword evidence="7 9" id="KW-0594">Phospholipid biosynthesis</keyword>
<feature type="binding site" evidence="9">
    <location>
        <position position="260"/>
    </location>
    <ligand>
        <name>sn-glycerol 3-phosphate</name>
        <dbReference type="ChEBI" id="CHEBI:57597"/>
    </ligand>
</feature>
<dbReference type="Gene3D" id="3.40.50.720">
    <property type="entry name" value="NAD(P)-binding Rossmann-like Domain"/>
    <property type="match status" value="1"/>
</dbReference>
<dbReference type="PROSITE" id="PS00957">
    <property type="entry name" value="NAD_G3PDH"/>
    <property type="match status" value="1"/>
</dbReference>
<feature type="binding site" evidence="9">
    <location>
        <position position="260"/>
    </location>
    <ligand>
        <name>NADPH</name>
        <dbReference type="ChEBI" id="CHEBI:57783"/>
    </ligand>
</feature>
<name>A0ABZ2CID3_9BACI</name>
<evidence type="ECO:0000259" key="13">
    <source>
        <dbReference type="Pfam" id="PF07479"/>
    </source>
</evidence>
<feature type="binding site" evidence="9">
    <location>
        <position position="196"/>
    </location>
    <ligand>
        <name>sn-glycerol 3-phosphate</name>
        <dbReference type="ChEBI" id="CHEBI:57597"/>
    </ligand>
</feature>
<dbReference type="Gene3D" id="1.10.1040.10">
    <property type="entry name" value="N-(1-d-carboxylethyl)-l-norvaline Dehydrogenase, domain 2"/>
    <property type="match status" value="1"/>
</dbReference>
<dbReference type="EC" id="1.1.1.94" evidence="9"/>
<dbReference type="NCBIfam" id="NF000940">
    <property type="entry name" value="PRK00094.1-2"/>
    <property type="match status" value="1"/>
</dbReference>
<dbReference type="PANTHER" id="PTHR11728:SF1">
    <property type="entry name" value="GLYCEROL-3-PHOSPHATE DEHYDROGENASE [NAD(+)] 2, CHLOROPLASTIC"/>
    <property type="match status" value="1"/>
</dbReference>
<evidence type="ECO:0000256" key="1">
    <source>
        <dbReference type="ARBA" id="ARBA00011009"/>
    </source>
</evidence>
<feature type="binding site" evidence="9">
    <location>
        <position position="286"/>
    </location>
    <ligand>
        <name>NADPH</name>
        <dbReference type="ChEBI" id="CHEBI:57783"/>
    </ligand>
</feature>
<keyword evidence="8 9" id="KW-1208">Phospholipid metabolism</keyword>
<dbReference type="RefSeq" id="WP_338451786.1">
    <property type="nucleotide sequence ID" value="NZ_CP137640.1"/>
</dbReference>
<evidence type="ECO:0000259" key="12">
    <source>
        <dbReference type="Pfam" id="PF01210"/>
    </source>
</evidence>
<feature type="domain" description="Glycerol-3-phosphate dehydrogenase NAD-dependent C-terminal" evidence="13">
    <location>
        <begin position="185"/>
        <end position="325"/>
    </location>
</feature>
<dbReference type="Pfam" id="PF07479">
    <property type="entry name" value="NAD_Gly3P_dh_C"/>
    <property type="match status" value="1"/>
</dbReference>
<evidence type="ECO:0000256" key="7">
    <source>
        <dbReference type="ARBA" id="ARBA00023209"/>
    </source>
</evidence>
<comment type="catalytic activity">
    <reaction evidence="9 11">
        <text>sn-glycerol 3-phosphate + NADP(+) = dihydroxyacetone phosphate + NADPH + H(+)</text>
        <dbReference type="Rhea" id="RHEA:11096"/>
        <dbReference type="ChEBI" id="CHEBI:15378"/>
        <dbReference type="ChEBI" id="CHEBI:57597"/>
        <dbReference type="ChEBI" id="CHEBI:57642"/>
        <dbReference type="ChEBI" id="CHEBI:57783"/>
        <dbReference type="ChEBI" id="CHEBI:58349"/>
        <dbReference type="EC" id="1.1.1.94"/>
    </reaction>
</comment>
<feature type="binding site" evidence="9">
    <location>
        <position position="16"/>
    </location>
    <ligand>
        <name>NADPH</name>
        <dbReference type="ChEBI" id="CHEBI:57783"/>
    </ligand>
</feature>
<keyword evidence="6 9" id="KW-0443">Lipid metabolism</keyword>
<dbReference type="HAMAP" id="MF_00394">
    <property type="entry name" value="NAD_Glyc3P_dehydrog"/>
    <property type="match status" value="1"/>
</dbReference>
<feature type="binding site" evidence="9">
    <location>
        <position position="261"/>
    </location>
    <ligand>
        <name>sn-glycerol 3-phosphate</name>
        <dbReference type="ChEBI" id="CHEBI:57597"/>
    </ligand>
</feature>
<evidence type="ECO:0000256" key="4">
    <source>
        <dbReference type="ARBA" id="ARBA00023002"/>
    </source>
</evidence>
<feature type="binding site" evidence="9">
    <location>
        <position position="53"/>
    </location>
    <ligand>
        <name>NADPH</name>
        <dbReference type="ChEBI" id="CHEBI:57783"/>
    </ligand>
</feature>
<dbReference type="InterPro" id="IPR036291">
    <property type="entry name" value="NAD(P)-bd_dom_sf"/>
</dbReference>
<gene>
    <name evidence="9" type="primary">gpsA</name>
    <name evidence="14" type="ORF">R4Z09_07925</name>
</gene>
<evidence type="ECO:0000256" key="5">
    <source>
        <dbReference type="ARBA" id="ARBA00023027"/>
    </source>
</evidence>
<dbReference type="InterPro" id="IPR011128">
    <property type="entry name" value="G3P_DH_NAD-dep_N"/>
</dbReference>
<evidence type="ECO:0000313" key="15">
    <source>
        <dbReference type="Proteomes" id="UP001357223"/>
    </source>
</evidence>
<keyword evidence="4 9" id="KW-0560">Oxidoreductase</keyword>
<feature type="binding site" evidence="9">
    <location>
        <position position="259"/>
    </location>
    <ligand>
        <name>sn-glycerol 3-phosphate</name>
        <dbReference type="ChEBI" id="CHEBI:57597"/>
    </ligand>
</feature>
<feature type="domain" description="Glycerol-3-phosphate dehydrogenase NAD-dependent N-terminal" evidence="12">
    <location>
        <begin position="7"/>
        <end position="165"/>
    </location>
</feature>
<comment type="function">
    <text evidence="9">Catalyzes the reduction of the glycolytic intermediate dihydroxyacetone phosphate (DHAP) to sn-glycerol 3-phosphate (G3P), the key precursor for phospholipid synthesis.</text>
</comment>
<dbReference type="EMBL" id="CP137640">
    <property type="protein sequence ID" value="WVX82891.1"/>
    <property type="molecule type" value="Genomic_DNA"/>
</dbReference>
<feature type="binding site" evidence="9">
    <location>
        <position position="145"/>
    </location>
    <ligand>
        <name>NADPH</name>
        <dbReference type="ChEBI" id="CHEBI:57783"/>
    </ligand>
</feature>